<comment type="caution">
    <text evidence="3">The sequence shown here is derived from an EMBL/GenBank/DDBJ whole genome shotgun (WGS) entry which is preliminary data.</text>
</comment>
<dbReference type="RefSeq" id="WP_379526003.1">
    <property type="nucleotide sequence ID" value="NZ_JBHSBI010000001.1"/>
</dbReference>
<dbReference type="InterPro" id="IPR016130">
    <property type="entry name" value="Tyr_Pase_AS"/>
</dbReference>
<evidence type="ECO:0000313" key="4">
    <source>
        <dbReference type="Proteomes" id="UP001595851"/>
    </source>
</evidence>
<dbReference type="InterPro" id="IPR029021">
    <property type="entry name" value="Prot-tyrosine_phosphatase-like"/>
</dbReference>
<gene>
    <name evidence="3" type="ORF">ACFOY2_01275</name>
</gene>
<sequence length="254" mass="26944">MERHLAWDGCHNVRDLGGLSTASGLRTRWGSVVRSDTPDRLTEAGWAAALAHGVRTIVDLRTPGEHHAGTGHRPPEITVVPVPLDEPGDPGRGPHGGTPLYLRPFMERFPGRCARALRAIAHARPGGVLVHCVAGRDRTGLITLLLLALAGVAREHIVADYELSAARLRPLYALLGEPDDDLRVRARLDATGTTTREVVGGLLDGLDVEAYLTAAGLTASDLAALRARLTMVDEGRGQDASVVVAVEDRGGAAR</sequence>
<dbReference type="PANTHER" id="PTHR31126">
    <property type="entry name" value="TYROSINE-PROTEIN PHOSPHATASE"/>
    <property type="match status" value="1"/>
</dbReference>
<dbReference type="Gene3D" id="3.90.190.10">
    <property type="entry name" value="Protein tyrosine phosphatase superfamily"/>
    <property type="match status" value="1"/>
</dbReference>
<accession>A0ABV8G0N7</accession>
<name>A0ABV8G0N7_9ACTN</name>
<evidence type="ECO:0000313" key="3">
    <source>
        <dbReference type="EMBL" id="MFC4005834.1"/>
    </source>
</evidence>
<dbReference type="Pfam" id="PF13350">
    <property type="entry name" value="Y_phosphatase3"/>
    <property type="match status" value="1"/>
</dbReference>
<reference evidence="4" key="1">
    <citation type="journal article" date="2019" name="Int. J. Syst. Evol. Microbiol.">
        <title>The Global Catalogue of Microorganisms (GCM) 10K type strain sequencing project: providing services to taxonomists for standard genome sequencing and annotation.</title>
        <authorList>
            <consortium name="The Broad Institute Genomics Platform"/>
            <consortium name="The Broad Institute Genome Sequencing Center for Infectious Disease"/>
            <person name="Wu L."/>
            <person name="Ma J."/>
        </authorList>
    </citation>
    <scope>NUCLEOTIDE SEQUENCE [LARGE SCALE GENOMIC DNA]</scope>
    <source>
        <strain evidence="4">TBRC 1276</strain>
    </source>
</reference>
<dbReference type="PROSITE" id="PS50056">
    <property type="entry name" value="TYR_PHOSPHATASE_2"/>
    <property type="match status" value="1"/>
</dbReference>
<dbReference type="SUPFAM" id="SSF52799">
    <property type="entry name" value="(Phosphotyrosine protein) phosphatases II"/>
    <property type="match status" value="1"/>
</dbReference>
<comment type="similarity">
    <text evidence="1">Belongs to the protein-tyrosine phosphatase family.</text>
</comment>
<organism evidence="3 4">
    <name type="scientific">Nonomuraea purpurea</name>
    <dbReference type="NCBI Taxonomy" id="1849276"/>
    <lineage>
        <taxon>Bacteria</taxon>
        <taxon>Bacillati</taxon>
        <taxon>Actinomycetota</taxon>
        <taxon>Actinomycetes</taxon>
        <taxon>Streptosporangiales</taxon>
        <taxon>Streptosporangiaceae</taxon>
        <taxon>Nonomuraea</taxon>
    </lineage>
</organism>
<protein>
    <submittedName>
        <fullName evidence="3">Tyrosine-protein phosphatase</fullName>
    </submittedName>
</protein>
<dbReference type="PANTHER" id="PTHR31126:SF1">
    <property type="entry name" value="TYROSINE SPECIFIC PROTEIN PHOSPHATASES DOMAIN-CONTAINING PROTEIN"/>
    <property type="match status" value="1"/>
</dbReference>
<proteinExistence type="inferred from homology"/>
<dbReference type="EMBL" id="JBHSBI010000001">
    <property type="protein sequence ID" value="MFC4005834.1"/>
    <property type="molecule type" value="Genomic_DNA"/>
</dbReference>
<dbReference type="Proteomes" id="UP001595851">
    <property type="component" value="Unassembled WGS sequence"/>
</dbReference>
<dbReference type="InterPro" id="IPR026893">
    <property type="entry name" value="Tyr/Ser_Pase_IphP-type"/>
</dbReference>
<dbReference type="PROSITE" id="PS00383">
    <property type="entry name" value="TYR_PHOSPHATASE_1"/>
    <property type="match status" value="1"/>
</dbReference>
<feature type="domain" description="Tyrosine specific protein phosphatases" evidence="2">
    <location>
        <begin position="107"/>
        <end position="147"/>
    </location>
</feature>
<evidence type="ECO:0000256" key="1">
    <source>
        <dbReference type="ARBA" id="ARBA00009580"/>
    </source>
</evidence>
<keyword evidence="4" id="KW-1185">Reference proteome</keyword>
<evidence type="ECO:0000259" key="2">
    <source>
        <dbReference type="PROSITE" id="PS50056"/>
    </source>
</evidence>
<dbReference type="InterPro" id="IPR000387">
    <property type="entry name" value="Tyr_Pase_dom"/>
</dbReference>